<dbReference type="Gene3D" id="3.55.50.30">
    <property type="match status" value="1"/>
</dbReference>
<organism evidence="4 5">
    <name type="scientific">Alistipes finegoldii</name>
    <dbReference type="NCBI Taxonomy" id="214856"/>
    <lineage>
        <taxon>Bacteria</taxon>
        <taxon>Pseudomonadati</taxon>
        <taxon>Bacteroidota</taxon>
        <taxon>Bacteroidia</taxon>
        <taxon>Bacteroidales</taxon>
        <taxon>Rikenellaceae</taxon>
        <taxon>Alistipes</taxon>
    </lineage>
</organism>
<keyword evidence="1" id="KW-0472">Membrane</keyword>
<feature type="domain" description="FecR protein" evidence="2">
    <location>
        <begin position="130"/>
        <end position="215"/>
    </location>
</feature>
<evidence type="ECO:0000313" key="4">
    <source>
        <dbReference type="EMBL" id="GKI17780.1"/>
    </source>
</evidence>
<evidence type="ECO:0000259" key="2">
    <source>
        <dbReference type="Pfam" id="PF04773"/>
    </source>
</evidence>
<dbReference type="GO" id="GO:0016989">
    <property type="term" value="F:sigma factor antagonist activity"/>
    <property type="evidence" value="ECO:0007669"/>
    <property type="project" value="TreeGrafter"/>
</dbReference>
<evidence type="ECO:0000313" key="5">
    <source>
        <dbReference type="Proteomes" id="UP001055105"/>
    </source>
</evidence>
<evidence type="ECO:0000259" key="3">
    <source>
        <dbReference type="Pfam" id="PF16344"/>
    </source>
</evidence>
<keyword evidence="1" id="KW-1133">Transmembrane helix</keyword>
<gene>
    <name evidence="4" type="ORF">CE91St16_06880</name>
</gene>
<comment type="caution">
    <text evidence="4">The sequence shown here is derived from an EMBL/GenBank/DDBJ whole genome shotgun (WGS) entry which is preliminary data.</text>
</comment>
<dbReference type="AlphaFoldDB" id="A0AA37KLI4"/>
<keyword evidence="1" id="KW-0812">Transmembrane</keyword>
<proteinExistence type="predicted"/>
<evidence type="ECO:0000256" key="1">
    <source>
        <dbReference type="SAM" id="Phobius"/>
    </source>
</evidence>
<dbReference type="InterPro" id="IPR012373">
    <property type="entry name" value="Ferrdict_sens_TM"/>
</dbReference>
<feature type="domain" description="Protein FecR C-terminal" evidence="3">
    <location>
        <begin position="261"/>
        <end position="320"/>
    </location>
</feature>
<dbReference type="Gene3D" id="2.60.120.1440">
    <property type="match status" value="1"/>
</dbReference>
<dbReference type="EMBL" id="BQOL01000001">
    <property type="protein sequence ID" value="GKI17780.1"/>
    <property type="molecule type" value="Genomic_DNA"/>
</dbReference>
<name>A0AA37KLI4_9BACT</name>
<dbReference type="PANTHER" id="PTHR30273">
    <property type="entry name" value="PERIPLASMIC SIGNAL SENSOR AND SIGMA FACTOR ACTIVATOR FECR-RELATED"/>
    <property type="match status" value="1"/>
</dbReference>
<feature type="transmembrane region" description="Helical" evidence="1">
    <location>
        <begin position="86"/>
        <end position="107"/>
    </location>
</feature>
<dbReference type="PANTHER" id="PTHR30273:SF2">
    <property type="entry name" value="PROTEIN FECR"/>
    <property type="match status" value="1"/>
</dbReference>
<dbReference type="PIRSF" id="PIRSF018266">
    <property type="entry name" value="FecR"/>
    <property type="match status" value="1"/>
</dbReference>
<reference evidence="4" key="1">
    <citation type="submission" date="2022-01" db="EMBL/GenBank/DDBJ databases">
        <title>Novel bile acid biosynthetic pathways are enriched in the microbiome of centenarians.</title>
        <authorList>
            <person name="Sato Y."/>
            <person name="Atarashi K."/>
            <person name="Plichta R.D."/>
            <person name="Arai Y."/>
            <person name="Sasajima S."/>
            <person name="Kearney M.S."/>
            <person name="Suda W."/>
            <person name="Takeshita K."/>
            <person name="Sasaki T."/>
            <person name="Okamoto S."/>
            <person name="Skelly N.A."/>
            <person name="Okamura Y."/>
            <person name="Vlamakis H."/>
            <person name="Li Y."/>
            <person name="Tanoue T."/>
            <person name="Takei H."/>
            <person name="Nittono H."/>
            <person name="Narushima S."/>
            <person name="Irie J."/>
            <person name="Itoh H."/>
            <person name="Moriya K."/>
            <person name="Sugiura Y."/>
            <person name="Suematsu M."/>
            <person name="Moritoki N."/>
            <person name="Shibata S."/>
            <person name="Littman R.D."/>
            <person name="Fischbach A.M."/>
            <person name="Uwamino Y."/>
            <person name="Inoue T."/>
            <person name="Honda A."/>
            <person name="Hattori M."/>
            <person name="Murai T."/>
            <person name="Xavier J.R."/>
            <person name="Hirose N."/>
            <person name="Honda K."/>
        </authorList>
    </citation>
    <scope>NUCLEOTIDE SEQUENCE</scope>
    <source>
        <strain evidence="4">CE91-St16</strain>
    </source>
</reference>
<dbReference type="InterPro" id="IPR032508">
    <property type="entry name" value="FecR_C"/>
</dbReference>
<dbReference type="RefSeq" id="WP_244076115.1">
    <property type="nucleotide sequence ID" value="NZ_AP025581.1"/>
</dbReference>
<dbReference type="Pfam" id="PF04773">
    <property type="entry name" value="FecR"/>
    <property type="match status" value="1"/>
</dbReference>
<accession>A0AA37KLI4</accession>
<protein>
    <submittedName>
        <fullName evidence="4">Anti-sigma factor</fullName>
    </submittedName>
</protein>
<dbReference type="Proteomes" id="UP001055105">
    <property type="component" value="Unassembled WGS sequence"/>
</dbReference>
<dbReference type="InterPro" id="IPR006860">
    <property type="entry name" value="FecR"/>
</dbReference>
<dbReference type="Pfam" id="PF16344">
    <property type="entry name" value="FecR_C"/>
    <property type="match status" value="1"/>
</dbReference>
<sequence length="328" mass="36828">MKNELIYKYLEGNATPAEEQDVLSWISESEANKAEFCEIRALWSVRDRNSVENDPQRILKSLKALHARIDADASPHRSKCARIIRWAGWSAAAMLGVALVVGGYLVGHDMHKAAMESYYTFTNTGRKPESLRLLDGTQVWLAQGSTLSYGKTFSPHDRTVKLDGEAFFDVASDRDHPFFVKTNTVVVKVVGTSFNVKMYKDTDDTEVVLERGVVKLQFGDNDNMITMQPGQKIYYSSASHDISISEVNVEYLMLLKYGMISMSDVRVAEIIRKVEEIYSVDIETVAPLDDDRLYNFNFLKSNTLDDVLDIIEKMSGVKCRPAPAAGAE</sequence>